<organism evidence="1">
    <name type="scientific">hydrothermal vent metagenome</name>
    <dbReference type="NCBI Taxonomy" id="652676"/>
    <lineage>
        <taxon>unclassified sequences</taxon>
        <taxon>metagenomes</taxon>
        <taxon>ecological metagenomes</taxon>
    </lineage>
</organism>
<sequence length="125" mass="14668">MKKLSFLYFIFLFTICSYSQNKRIETTFWKLTALNGELNINSFFWDQKTTRDNVNERLQSSFLSGGLFLNSQSYFWHPNFLSLDLDVGYSPETGQYLSLVSPDRNEINTLKKLNVRAYILKKNAL</sequence>
<dbReference type="AlphaFoldDB" id="A0A3B0V026"/>
<protein>
    <submittedName>
        <fullName evidence="1">Uncharacterized protein</fullName>
    </submittedName>
</protein>
<feature type="non-terminal residue" evidence="1">
    <location>
        <position position="125"/>
    </location>
</feature>
<accession>A0A3B0V026</accession>
<gene>
    <name evidence="1" type="ORF">MNBD_BACTEROID04-1865</name>
</gene>
<reference evidence="1" key="1">
    <citation type="submission" date="2018-06" db="EMBL/GenBank/DDBJ databases">
        <authorList>
            <person name="Zhirakovskaya E."/>
        </authorList>
    </citation>
    <scope>NUCLEOTIDE SEQUENCE</scope>
</reference>
<evidence type="ECO:0000313" key="1">
    <source>
        <dbReference type="EMBL" id="VAW25514.1"/>
    </source>
</evidence>
<proteinExistence type="predicted"/>
<dbReference type="EMBL" id="UOER01000431">
    <property type="protein sequence ID" value="VAW25514.1"/>
    <property type="molecule type" value="Genomic_DNA"/>
</dbReference>
<name>A0A3B0V026_9ZZZZ</name>